<dbReference type="EMBL" id="AP026866">
    <property type="protein sequence ID" value="BDS04971.1"/>
    <property type="molecule type" value="Genomic_DNA"/>
</dbReference>
<evidence type="ECO:0000256" key="18">
    <source>
        <dbReference type="ARBA" id="ARBA00043932"/>
    </source>
</evidence>
<evidence type="ECO:0000256" key="1">
    <source>
        <dbReference type="ARBA" id="ARBA00000141"/>
    </source>
</evidence>
<dbReference type="SUPFAM" id="SSF142695">
    <property type="entry name" value="RibA-like"/>
    <property type="match status" value="1"/>
</dbReference>
<dbReference type="Pfam" id="PF00926">
    <property type="entry name" value="DHBP_synthase"/>
    <property type="match status" value="1"/>
</dbReference>
<reference evidence="22" key="1">
    <citation type="submission" date="2024-07" db="EMBL/GenBank/DDBJ databases">
        <title>Complete genome sequence of Verrucomicrobiaceae bacterium NT6N.</title>
        <authorList>
            <person name="Huang C."/>
            <person name="Takami H."/>
            <person name="Hamasaki K."/>
        </authorList>
    </citation>
    <scope>NUCLEOTIDE SEQUENCE</scope>
    <source>
        <strain evidence="22">NT6N</strain>
    </source>
</reference>
<dbReference type="CDD" id="cd00641">
    <property type="entry name" value="GTP_cyclohydro2"/>
    <property type="match status" value="1"/>
</dbReference>
<feature type="binding site" evidence="20">
    <location>
        <position position="264"/>
    </location>
    <ligand>
        <name>Zn(2+)</name>
        <dbReference type="ChEBI" id="CHEBI:29105"/>
        <note>catalytic</note>
    </ligand>
</feature>
<dbReference type="GO" id="GO:0000287">
    <property type="term" value="F:magnesium ion binding"/>
    <property type="evidence" value="ECO:0007669"/>
    <property type="project" value="UniProtKB-UniRule"/>
</dbReference>
<feature type="binding site" evidence="20">
    <location>
        <begin position="143"/>
        <end position="147"/>
    </location>
    <ligand>
        <name>D-ribulose 5-phosphate</name>
        <dbReference type="ChEBI" id="CHEBI:58121"/>
    </ligand>
</feature>
<keyword evidence="8 20" id="KW-0686">Riboflavin biosynthesis</keyword>
<accession>A0AAT9FG75</accession>
<dbReference type="KEGG" id="osu:NT6N_00110"/>
<feature type="binding site" evidence="20">
    <location>
        <position position="277"/>
    </location>
    <ligand>
        <name>Zn(2+)</name>
        <dbReference type="ChEBI" id="CHEBI:29105"/>
        <note>catalytic</note>
    </ligand>
</feature>
<feature type="binding site" evidence="20">
    <location>
        <begin position="301"/>
        <end position="303"/>
    </location>
    <ligand>
        <name>GTP</name>
        <dbReference type="ChEBI" id="CHEBI:37565"/>
    </ligand>
</feature>
<comment type="pathway">
    <text evidence="5 20">Cofactor biosynthesis; riboflavin biosynthesis; 2-hydroxy-3-oxobutyl phosphate from D-ribulose 5-phosphate: step 1/1.</text>
</comment>
<feature type="binding site" evidence="20">
    <location>
        <position position="275"/>
    </location>
    <ligand>
        <name>Zn(2+)</name>
        <dbReference type="ChEBI" id="CHEBI:29105"/>
        <note>catalytic</note>
    </ligand>
</feature>
<comment type="function">
    <text evidence="3 20">Catalyzes the conversion of D-ribulose 5-phosphate to formate and 3,4-dihydroxy-2-butanone 4-phosphate.</text>
</comment>
<comment type="pathway">
    <text evidence="4 20">Cofactor biosynthesis; riboflavin biosynthesis; 5-amino-6-(D-ribitylamino)uracil from GTP: step 1/4.</text>
</comment>
<keyword evidence="11 20" id="KW-0378">Hydrolase</keyword>
<keyword evidence="16 20" id="KW-0456">Lyase</keyword>
<feature type="domain" description="GTP cyclohydrolase II" evidence="21">
    <location>
        <begin position="215"/>
        <end position="379"/>
    </location>
</feature>
<evidence type="ECO:0000256" key="13">
    <source>
        <dbReference type="ARBA" id="ARBA00022842"/>
    </source>
</evidence>
<evidence type="ECO:0000256" key="3">
    <source>
        <dbReference type="ARBA" id="ARBA00002284"/>
    </source>
</evidence>
<feature type="binding site" evidence="20">
    <location>
        <position position="31"/>
    </location>
    <ligand>
        <name>Mg(2+)</name>
        <dbReference type="ChEBI" id="CHEBI:18420"/>
        <label>2</label>
    </ligand>
</feature>
<dbReference type="HAMAP" id="MF_01283">
    <property type="entry name" value="RibBA"/>
    <property type="match status" value="1"/>
</dbReference>
<dbReference type="InterPro" id="IPR036144">
    <property type="entry name" value="RibA-like_sf"/>
</dbReference>
<comment type="cofactor">
    <cofactor evidence="20">
        <name>Zn(2+)</name>
        <dbReference type="ChEBI" id="CHEBI:29105"/>
    </cofactor>
    <text evidence="20">Binds 1 zinc ion per subunit.</text>
</comment>
<evidence type="ECO:0000256" key="12">
    <source>
        <dbReference type="ARBA" id="ARBA00022833"/>
    </source>
</evidence>
<evidence type="ECO:0000256" key="9">
    <source>
        <dbReference type="ARBA" id="ARBA00022723"/>
    </source>
</evidence>
<dbReference type="NCBIfam" id="NF001591">
    <property type="entry name" value="PRK00393.1"/>
    <property type="match status" value="1"/>
</dbReference>
<feature type="binding site" evidence="20">
    <location>
        <position position="31"/>
    </location>
    <ligand>
        <name>Mg(2+)</name>
        <dbReference type="ChEBI" id="CHEBI:18420"/>
        <label>1</label>
    </ligand>
</feature>
<evidence type="ECO:0000256" key="7">
    <source>
        <dbReference type="ARBA" id="ARBA00008976"/>
    </source>
</evidence>
<feature type="site" description="Essential for DHBP synthase activity" evidence="20">
    <location>
        <position position="129"/>
    </location>
</feature>
<dbReference type="InterPro" id="IPR000926">
    <property type="entry name" value="RibA"/>
</dbReference>
<dbReference type="Pfam" id="PF00925">
    <property type="entry name" value="GTP_cyclohydro2"/>
    <property type="match status" value="1"/>
</dbReference>
<sequence length="403" mass="43657">MSALTLHPIDEIVAEIAAGKMVIVTDDPGRENEADLVAAASMVTPEIIAFMANHGRGLICAPISAHRAKELDLPPMTPRNTESQKTAFTVSIDAAEGISTGISAADRARAIHLLANPDAGAASFVQPGHIFPLQAVPGGVLRRAGHTEAAIDLARLAGLPEAGVICEIMNEDGTMARAGDLGEYQKQHNLKACTIADLIEYRRRSEKLVRRGETILMPTDYGQFNCHLYYVETDDTTSGGHHLAFTHGDISPTKPTLVRVHSECLTGDVFHSQRCDCGGQLDAAMRKIAEEGGVLLYLRQEGRGIGLPAKIHAYKLQEQGLDTIEANEKLGYGSDLRDYGMGAQILYDLGVRKIKLLTNNPKKVIGLEGYNLEICAQIPLSLPSNPHNEKYLKTKKDRMGHTL</sequence>
<feature type="binding site" evidence="20">
    <location>
        <position position="280"/>
    </location>
    <ligand>
        <name>GTP</name>
        <dbReference type="ChEBI" id="CHEBI:37565"/>
    </ligand>
</feature>
<gene>
    <name evidence="20 22" type="primary">ribBA</name>
    <name evidence="22" type="ORF">NT6N_00110</name>
</gene>
<comment type="function">
    <text evidence="18 20">Catalyzes the conversion of GTP to 2,5-diamino-6-ribosylamino-4(3H)-pyrimidinone 5'-phosphate (DARP), formate and pyrophosphate.</text>
</comment>
<feature type="binding site" evidence="20">
    <location>
        <begin position="30"/>
        <end position="31"/>
    </location>
    <ligand>
        <name>D-ribulose 5-phosphate</name>
        <dbReference type="ChEBI" id="CHEBI:58121"/>
    </ligand>
</feature>
<feature type="binding site" evidence="20">
    <location>
        <begin position="259"/>
        <end position="263"/>
    </location>
    <ligand>
        <name>GTP</name>
        <dbReference type="ChEBI" id="CHEBI:37565"/>
    </ligand>
</feature>
<keyword evidence="14 20" id="KW-0342">GTP-binding</keyword>
<evidence type="ECO:0000256" key="4">
    <source>
        <dbReference type="ARBA" id="ARBA00004853"/>
    </source>
</evidence>
<evidence type="ECO:0000256" key="10">
    <source>
        <dbReference type="ARBA" id="ARBA00022741"/>
    </source>
</evidence>
<feature type="binding site" evidence="20">
    <location>
        <position position="167"/>
    </location>
    <ligand>
        <name>D-ribulose 5-phosphate</name>
        <dbReference type="ChEBI" id="CHEBI:58121"/>
    </ligand>
</feature>
<dbReference type="FunFam" id="3.40.50.10990:FF:000001">
    <property type="entry name" value="Riboflavin biosynthesis protein RibBA"/>
    <property type="match status" value="1"/>
</dbReference>
<dbReference type="InterPro" id="IPR016299">
    <property type="entry name" value="Riboflavin_synth_RibBA"/>
</dbReference>
<protein>
    <recommendedName>
        <fullName evidence="20">Riboflavin biosynthesis protein RibBA</fullName>
    </recommendedName>
    <domain>
        <recommendedName>
            <fullName evidence="20">3,4-dihydroxy-2-butanone 4-phosphate synthase</fullName>
            <shortName evidence="20">DHBP synthase</shortName>
            <ecNumber evidence="20">4.1.99.12</ecNumber>
        </recommendedName>
    </domain>
    <domain>
        <recommendedName>
            <fullName evidence="20">GTP cyclohydrolase-2</fullName>
            <ecNumber evidence="20">3.5.4.25</ecNumber>
        </recommendedName>
        <alternativeName>
            <fullName evidence="20">GTP cyclohydrolase II</fullName>
        </alternativeName>
    </domain>
</protein>
<dbReference type="GO" id="GO:0005525">
    <property type="term" value="F:GTP binding"/>
    <property type="evidence" value="ECO:0007669"/>
    <property type="project" value="UniProtKB-KW"/>
</dbReference>
<evidence type="ECO:0000256" key="5">
    <source>
        <dbReference type="ARBA" id="ARBA00004904"/>
    </source>
</evidence>
<dbReference type="GO" id="GO:0005829">
    <property type="term" value="C:cytosol"/>
    <property type="evidence" value="ECO:0007669"/>
    <property type="project" value="TreeGrafter"/>
</dbReference>
<dbReference type="SUPFAM" id="SSF55821">
    <property type="entry name" value="YrdC/RibB"/>
    <property type="match status" value="1"/>
</dbReference>
<keyword evidence="15 20" id="KW-0464">Manganese</keyword>
<evidence type="ECO:0000256" key="19">
    <source>
        <dbReference type="ARBA" id="ARBA00049295"/>
    </source>
</evidence>
<evidence type="ECO:0000256" key="17">
    <source>
        <dbReference type="ARBA" id="ARBA00023268"/>
    </source>
</evidence>
<comment type="similarity">
    <text evidence="7 20">In the C-terminal section; belongs to the GTP cyclohydrolase II family.</text>
</comment>
<dbReference type="EC" id="3.5.4.25" evidence="20"/>
<dbReference type="GO" id="GO:0008686">
    <property type="term" value="F:3,4-dihydroxy-2-butanone-4-phosphate synthase activity"/>
    <property type="evidence" value="ECO:0007669"/>
    <property type="project" value="UniProtKB-UniRule"/>
</dbReference>
<evidence type="ECO:0000256" key="16">
    <source>
        <dbReference type="ARBA" id="ARBA00023239"/>
    </source>
</evidence>
<comment type="similarity">
    <text evidence="6 20">In the N-terminal section; belongs to the DHBP synthase family.</text>
</comment>
<feature type="region of interest" description="DHBP synthase" evidence="20">
    <location>
        <begin position="1"/>
        <end position="204"/>
    </location>
</feature>
<keyword evidence="13 20" id="KW-0460">Magnesium</keyword>
<feature type="binding site" evidence="20">
    <location>
        <position position="146"/>
    </location>
    <ligand>
        <name>Mg(2+)</name>
        <dbReference type="ChEBI" id="CHEBI:18420"/>
        <label>2</label>
    </ligand>
</feature>
<keyword evidence="9 20" id="KW-0479">Metal-binding</keyword>
<feature type="binding site" evidence="20">
    <location>
        <position position="363"/>
    </location>
    <ligand>
        <name>GTP</name>
        <dbReference type="ChEBI" id="CHEBI:37565"/>
    </ligand>
</feature>
<organism evidence="22">
    <name type="scientific">Oceaniferula spumae</name>
    <dbReference type="NCBI Taxonomy" id="2979115"/>
    <lineage>
        <taxon>Bacteria</taxon>
        <taxon>Pseudomonadati</taxon>
        <taxon>Verrucomicrobiota</taxon>
        <taxon>Verrucomicrobiia</taxon>
        <taxon>Verrucomicrobiales</taxon>
        <taxon>Verrucomicrobiaceae</taxon>
        <taxon>Oceaniferula</taxon>
    </lineage>
</organism>
<dbReference type="NCBIfam" id="TIGR00506">
    <property type="entry name" value="ribB"/>
    <property type="match status" value="1"/>
</dbReference>
<evidence type="ECO:0000313" key="22">
    <source>
        <dbReference type="EMBL" id="BDS04971.1"/>
    </source>
</evidence>
<evidence type="ECO:0000256" key="15">
    <source>
        <dbReference type="ARBA" id="ARBA00023211"/>
    </source>
</evidence>
<evidence type="ECO:0000256" key="8">
    <source>
        <dbReference type="ARBA" id="ARBA00022619"/>
    </source>
</evidence>
<dbReference type="GO" id="GO:0003935">
    <property type="term" value="F:GTP cyclohydrolase II activity"/>
    <property type="evidence" value="ECO:0007669"/>
    <property type="project" value="UniProtKB-UniRule"/>
</dbReference>
<evidence type="ECO:0000256" key="14">
    <source>
        <dbReference type="ARBA" id="ARBA00023134"/>
    </source>
</evidence>
<dbReference type="GO" id="GO:0008270">
    <property type="term" value="F:zinc ion binding"/>
    <property type="evidence" value="ECO:0007669"/>
    <property type="project" value="UniProtKB-UniRule"/>
</dbReference>
<dbReference type="FunFam" id="3.90.870.10:FF:000001">
    <property type="entry name" value="Riboflavin biosynthesis protein RibBA"/>
    <property type="match status" value="1"/>
</dbReference>
<evidence type="ECO:0000256" key="6">
    <source>
        <dbReference type="ARBA" id="ARBA00005520"/>
    </source>
</evidence>
<dbReference type="GO" id="GO:0009231">
    <property type="term" value="P:riboflavin biosynthetic process"/>
    <property type="evidence" value="ECO:0007669"/>
    <property type="project" value="UniProtKB-UniRule"/>
</dbReference>
<feature type="binding site" evidence="20">
    <location>
        <position position="323"/>
    </location>
    <ligand>
        <name>GTP</name>
        <dbReference type="ChEBI" id="CHEBI:37565"/>
    </ligand>
</feature>
<dbReference type="PIRSF" id="PIRSF001259">
    <property type="entry name" value="RibA"/>
    <property type="match status" value="1"/>
</dbReference>
<keyword evidence="10 20" id="KW-0547">Nucleotide-binding</keyword>
<comment type="cofactor">
    <cofactor evidence="20">
        <name>Mg(2+)</name>
        <dbReference type="ChEBI" id="CHEBI:18420"/>
    </cofactor>
    <cofactor evidence="20">
        <name>Mn(2+)</name>
        <dbReference type="ChEBI" id="CHEBI:29035"/>
    </cofactor>
    <text evidence="20">Binds 2 divalent metal cations per subunit. Magnesium or manganese.</text>
</comment>
<evidence type="ECO:0000256" key="11">
    <source>
        <dbReference type="ARBA" id="ARBA00022801"/>
    </source>
</evidence>
<dbReference type="NCBIfam" id="TIGR00505">
    <property type="entry name" value="ribA"/>
    <property type="match status" value="1"/>
</dbReference>
<keyword evidence="12 20" id="KW-0862">Zinc</keyword>
<feature type="region of interest" description="GTP cyclohydrolase II" evidence="20">
    <location>
        <begin position="205"/>
        <end position="403"/>
    </location>
</feature>
<feature type="active site" description="Proton acceptor; for GTP cyclohydrolase activity" evidence="20">
    <location>
        <position position="335"/>
    </location>
</feature>
<feature type="site" description="Essential for DHBP synthase activity" evidence="20">
    <location>
        <position position="167"/>
    </location>
</feature>
<comment type="cofactor">
    <cofactor evidence="2">
        <name>Mn(2+)</name>
        <dbReference type="ChEBI" id="CHEBI:29035"/>
    </cofactor>
</comment>
<dbReference type="PANTHER" id="PTHR21327:SF18">
    <property type="entry name" value="3,4-DIHYDROXY-2-BUTANONE 4-PHOSPHATE SYNTHASE"/>
    <property type="match status" value="1"/>
</dbReference>
<dbReference type="InterPro" id="IPR032677">
    <property type="entry name" value="GTP_cyclohydro_II"/>
</dbReference>
<dbReference type="HAMAP" id="MF_00179">
    <property type="entry name" value="RibA"/>
    <property type="match status" value="1"/>
</dbReference>
<dbReference type="AlphaFoldDB" id="A0AAT9FG75"/>
<evidence type="ECO:0000256" key="20">
    <source>
        <dbReference type="HAMAP-Rule" id="MF_01283"/>
    </source>
</evidence>
<dbReference type="HAMAP" id="MF_00180">
    <property type="entry name" value="RibB"/>
    <property type="match status" value="1"/>
</dbReference>
<dbReference type="Gene3D" id="3.90.870.10">
    <property type="entry name" value="DHBP synthase"/>
    <property type="match status" value="1"/>
</dbReference>
<dbReference type="InterPro" id="IPR017945">
    <property type="entry name" value="DHBP_synth_RibB-like_a/b_dom"/>
</dbReference>
<dbReference type="NCBIfam" id="NF006803">
    <property type="entry name" value="PRK09311.1"/>
    <property type="match status" value="1"/>
</dbReference>
<feature type="binding site" evidence="20">
    <location>
        <position position="358"/>
    </location>
    <ligand>
        <name>GTP</name>
        <dbReference type="ChEBI" id="CHEBI:37565"/>
    </ligand>
</feature>
<feature type="active site" description="Nucleophile; for GTP cyclohydrolase activity" evidence="20">
    <location>
        <position position="337"/>
    </location>
</feature>
<evidence type="ECO:0000256" key="2">
    <source>
        <dbReference type="ARBA" id="ARBA00001936"/>
    </source>
</evidence>
<comment type="catalytic activity">
    <reaction evidence="19 20">
        <text>GTP + 4 H2O = 2,5-diamino-6-hydroxy-4-(5-phosphoribosylamino)-pyrimidine + formate + 2 phosphate + 3 H(+)</text>
        <dbReference type="Rhea" id="RHEA:23704"/>
        <dbReference type="ChEBI" id="CHEBI:15377"/>
        <dbReference type="ChEBI" id="CHEBI:15378"/>
        <dbReference type="ChEBI" id="CHEBI:15740"/>
        <dbReference type="ChEBI" id="CHEBI:37565"/>
        <dbReference type="ChEBI" id="CHEBI:43474"/>
        <dbReference type="ChEBI" id="CHEBI:58614"/>
        <dbReference type="EC" id="3.5.4.25"/>
    </reaction>
</comment>
<dbReference type="InterPro" id="IPR000422">
    <property type="entry name" value="DHBP_synthase_RibB"/>
</dbReference>
<proteinExistence type="inferred from homology"/>
<comment type="catalytic activity">
    <reaction evidence="1 20">
        <text>D-ribulose 5-phosphate = (2S)-2-hydroxy-3-oxobutyl phosphate + formate + H(+)</text>
        <dbReference type="Rhea" id="RHEA:18457"/>
        <dbReference type="ChEBI" id="CHEBI:15378"/>
        <dbReference type="ChEBI" id="CHEBI:15740"/>
        <dbReference type="ChEBI" id="CHEBI:58121"/>
        <dbReference type="ChEBI" id="CHEBI:58830"/>
        <dbReference type="EC" id="4.1.99.12"/>
    </reaction>
</comment>
<dbReference type="PANTHER" id="PTHR21327">
    <property type="entry name" value="GTP CYCLOHYDROLASE II-RELATED"/>
    <property type="match status" value="1"/>
</dbReference>
<name>A0AAT9FG75_9BACT</name>
<dbReference type="GO" id="GO:0030145">
    <property type="term" value="F:manganese ion binding"/>
    <property type="evidence" value="ECO:0007669"/>
    <property type="project" value="UniProtKB-UniRule"/>
</dbReference>
<dbReference type="EC" id="4.1.99.12" evidence="20"/>
<evidence type="ECO:0000259" key="21">
    <source>
        <dbReference type="Pfam" id="PF00925"/>
    </source>
</evidence>
<keyword evidence="17 20" id="KW-0511">Multifunctional enzyme</keyword>
<dbReference type="Gene3D" id="3.40.50.10990">
    <property type="entry name" value="GTP cyclohydrolase II"/>
    <property type="match status" value="1"/>
</dbReference>
<feature type="binding site" evidence="20">
    <location>
        <position position="35"/>
    </location>
    <ligand>
        <name>D-ribulose 5-phosphate</name>
        <dbReference type="ChEBI" id="CHEBI:58121"/>
    </ligand>
</feature>